<dbReference type="Gene3D" id="3.40.525.10">
    <property type="entry name" value="CRAL-TRIO lipid binding domain"/>
    <property type="match status" value="1"/>
</dbReference>
<dbReference type="InterPro" id="IPR001251">
    <property type="entry name" value="CRAL-TRIO_dom"/>
</dbReference>
<dbReference type="PROSITE" id="PS50191">
    <property type="entry name" value="CRAL_TRIO"/>
    <property type="match status" value="1"/>
</dbReference>
<dbReference type="AlphaFoldDB" id="A0A8X6LME1"/>
<sequence>MLRKHISFRKEYHVDTILEDYEPPEILVKYYPLSFLGYDKDGAPVRYVAMSGDSRGILGSAKKKDVIKFNILTVERDVRITEEQTKKLGKPVTQITYIYNFGDLTFAKATNRKALEMMVLGIKIFQDNYPERTKILFHINTTIFHSMMFSIFKKILASELLNKIHTLGSEVYGKSLLELIDADVLPAFLGGKRTDPDGNPLCHSFVVHPKEVPEHYYLKKSEKTLSSLPGVKN</sequence>
<dbReference type="EMBL" id="BMAO01026969">
    <property type="protein sequence ID" value="GFR13717.1"/>
    <property type="molecule type" value="Genomic_DNA"/>
</dbReference>
<organism evidence="2 3">
    <name type="scientific">Trichonephila clavata</name>
    <name type="common">Joro spider</name>
    <name type="synonym">Nephila clavata</name>
    <dbReference type="NCBI Taxonomy" id="2740835"/>
    <lineage>
        <taxon>Eukaryota</taxon>
        <taxon>Metazoa</taxon>
        <taxon>Ecdysozoa</taxon>
        <taxon>Arthropoda</taxon>
        <taxon>Chelicerata</taxon>
        <taxon>Arachnida</taxon>
        <taxon>Araneae</taxon>
        <taxon>Araneomorphae</taxon>
        <taxon>Entelegynae</taxon>
        <taxon>Araneoidea</taxon>
        <taxon>Nephilidae</taxon>
        <taxon>Trichonephila</taxon>
    </lineage>
</organism>
<reference evidence="2" key="1">
    <citation type="submission" date="2020-07" db="EMBL/GenBank/DDBJ databases">
        <title>Multicomponent nature underlies the extraordinary mechanical properties of spider dragline silk.</title>
        <authorList>
            <person name="Kono N."/>
            <person name="Nakamura H."/>
            <person name="Mori M."/>
            <person name="Yoshida Y."/>
            <person name="Ohtoshi R."/>
            <person name="Malay A.D."/>
            <person name="Moran D.A.P."/>
            <person name="Tomita M."/>
            <person name="Numata K."/>
            <person name="Arakawa K."/>
        </authorList>
    </citation>
    <scope>NUCLEOTIDE SEQUENCE</scope>
</reference>
<name>A0A8X6LME1_TRICU</name>
<dbReference type="SUPFAM" id="SSF52087">
    <property type="entry name" value="CRAL/TRIO domain"/>
    <property type="match status" value="1"/>
</dbReference>
<gene>
    <name evidence="2" type="ORF">TNCT_2221</name>
</gene>
<evidence type="ECO:0000313" key="3">
    <source>
        <dbReference type="Proteomes" id="UP000887116"/>
    </source>
</evidence>
<evidence type="ECO:0000313" key="2">
    <source>
        <dbReference type="EMBL" id="GFR13717.1"/>
    </source>
</evidence>
<dbReference type="Pfam" id="PF00650">
    <property type="entry name" value="CRAL_TRIO"/>
    <property type="match status" value="1"/>
</dbReference>
<dbReference type="OrthoDB" id="6417478at2759"/>
<protein>
    <submittedName>
        <fullName evidence="2">Retinal-binding protein</fullName>
    </submittedName>
</protein>
<keyword evidence="3" id="KW-1185">Reference proteome</keyword>
<dbReference type="PANTHER" id="PTHR23324">
    <property type="entry name" value="SEC14 RELATED PROTEIN"/>
    <property type="match status" value="1"/>
</dbReference>
<comment type="caution">
    <text evidence="2">The sequence shown here is derived from an EMBL/GenBank/DDBJ whole genome shotgun (WGS) entry which is preliminary data.</text>
</comment>
<proteinExistence type="predicted"/>
<evidence type="ECO:0000259" key="1">
    <source>
        <dbReference type="PROSITE" id="PS50191"/>
    </source>
</evidence>
<feature type="domain" description="CRAL-TRIO" evidence="1">
    <location>
        <begin position="23"/>
        <end position="197"/>
    </location>
</feature>
<dbReference type="CDD" id="cd00170">
    <property type="entry name" value="SEC14"/>
    <property type="match status" value="1"/>
</dbReference>
<dbReference type="InterPro" id="IPR051064">
    <property type="entry name" value="SEC14/CRAL-TRIO_domain"/>
</dbReference>
<dbReference type="InterPro" id="IPR036865">
    <property type="entry name" value="CRAL-TRIO_dom_sf"/>
</dbReference>
<dbReference type="PANTHER" id="PTHR23324:SF83">
    <property type="entry name" value="SEC14-LIKE PROTEIN 2"/>
    <property type="match status" value="1"/>
</dbReference>
<accession>A0A8X6LME1</accession>
<dbReference type="Proteomes" id="UP000887116">
    <property type="component" value="Unassembled WGS sequence"/>
</dbReference>
<dbReference type="SMART" id="SM00516">
    <property type="entry name" value="SEC14"/>
    <property type="match status" value="1"/>
</dbReference>
<dbReference type="GO" id="GO:0005737">
    <property type="term" value="C:cytoplasm"/>
    <property type="evidence" value="ECO:0007669"/>
    <property type="project" value="TreeGrafter"/>
</dbReference>